<dbReference type="Proteomes" id="UP001597452">
    <property type="component" value="Unassembled WGS sequence"/>
</dbReference>
<evidence type="ECO:0000256" key="1">
    <source>
        <dbReference type="ARBA" id="ARBA00004236"/>
    </source>
</evidence>
<dbReference type="SUPFAM" id="SSF53850">
    <property type="entry name" value="Periplasmic binding protein-like II"/>
    <property type="match status" value="1"/>
</dbReference>
<evidence type="ECO:0000256" key="2">
    <source>
        <dbReference type="ARBA" id="ARBA00022448"/>
    </source>
</evidence>
<evidence type="ECO:0000259" key="7">
    <source>
        <dbReference type="Pfam" id="PF04069"/>
    </source>
</evidence>
<proteinExistence type="predicted"/>
<keyword evidence="4" id="KW-0472">Membrane</keyword>
<accession>A0ABW5QCF3</accession>
<evidence type="ECO:0000256" key="3">
    <source>
        <dbReference type="ARBA" id="ARBA00022475"/>
    </source>
</evidence>
<dbReference type="CDD" id="cd13639">
    <property type="entry name" value="PBP2_OpuAC_like"/>
    <property type="match status" value="1"/>
</dbReference>
<sequence>MFKTWKSLSLLAMLALVLVLAACGGSSDNEEGNSENQGEGSEESAQVGEGKEIELVYVEWDSELASTNVVGKVLEDLGYDVTITPIDNAVMWQSVASGEADGMVAAWLPATHGDLYEEHKDNLVDLGENLEGAKIGLVVPEYMDVESISDLENYADELDQKITGIEPGAGVVKAAESAVETYPELEGWSVETSSSGAMATALGEAISNEEPIVVTGWTPHWKFAKYDLKYLEDPEKSFGDAEVIKTMVREGLEEDLPNAYKVLDQFNWETADMEEVMLEVSDGASAEEAAANWVENNQEKVAEWTEGVE</sequence>
<protein>
    <submittedName>
        <fullName evidence="8">Glycine betaine ABC transporter substrate-binding protein</fullName>
    </submittedName>
</protein>
<feature type="region of interest" description="Disordered" evidence="5">
    <location>
        <begin position="27"/>
        <end position="49"/>
    </location>
</feature>
<dbReference type="PANTHER" id="PTHR47737:SF1">
    <property type="entry name" value="GLYCINE BETAINE_PROLINE BETAINE TRANSPORT SYSTEM PERMEASE PROTEIN PROW"/>
    <property type="match status" value="1"/>
</dbReference>
<gene>
    <name evidence="8" type="ORF">ACFSW4_11280</name>
</gene>
<keyword evidence="2" id="KW-0813">Transport</keyword>
<dbReference type="EMBL" id="JBHUMZ010000024">
    <property type="protein sequence ID" value="MFD2639452.1"/>
    <property type="molecule type" value="Genomic_DNA"/>
</dbReference>
<feature type="chain" id="PRO_5047384308" evidence="6">
    <location>
        <begin position="22"/>
        <end position="309"/>
    </location>
</feature>
<evidence type="ECO:0000313" key="8">
    <source>
        <dbReference type="EMBL" id="MFD2639452.1"/>
    </source>
</evidence>
<name>A0ABW5QCF3_9BACI</name>
<comment type="caution">
    <text evidence="8">The sequence shown here is derived from an EMBL/GenBank/DDBJ whole genome shotgun (WGS) entry which is preliminary data.</text>
</comment>
<feature type="signal peptide" evidence="6">
    <location>
        <begin position="1"/>
        <end position="21"/>
    </location>
</feature>
<reference evidence="9" key="1">
    <citation type="journal article" date="2019" name="Int. J. Syst. Evol. Microbiol.">
        <title>The Global Catalogue of Microorganisms (GCM) 10K type strain sequencing project: providing services to taxonomists for standard genome sequencing and annotation.</title>
        <authorList>
            <consortium name="The Broad Institute Genomics Platform"/>
            <consortium name="The Broad Institute Genome Sequencing Center for Infectious Disease"/>
            <person name="Wu L."/>
            <person name="Ma J."/>
        </authorList>
    </citation>
    <scope>NUCLEOTIDE SEQUENCE [LARGE SCALE GENOMIC DNA]</scope>
    <source>
        <strain evidence="9">TISTR 1571</strain>
    </source>
</reference>
<feature type="domain" description="ABC-type glycine betaine transport system substrate-binding" evidence="7">
    <location>
        <begin position="51"/>
        <end position="296"/>
    </location>
</feature>
<dbReference type="Gene3D" id="3.40.190.100">
    <property type="entry name" value="Glycine betaine-binding periplasmic protein, domain 2"/>
    <property type="match status" value="1"/>
</dbReference>
<keyword evidence="3" id="KW-1003">Cell membrane</keyword>
<dbReference type="Gene3D" id="3.10.105.10">
    <property type="entry name" value="Dipeptide-binding Protein, Domain 3"/>
    <property type="match status" value="2"/>
</dbReference>
<dbReference type="RefSeq" id="WP_377329354.1">
    <property type="nucleotide sequence ID" value="NZ_JBHUMZ010000024.1"/>
</dbReference>
<evidence type="ECO:0000256" key="4">
    <source>
        <dbReference type="ARBA" id="ARBA00023136"/>
    </source>
</evidence>
<evidence type="ECO:0000256" key="6">
    <source>
        <dbReference type="SAM" id="SignalP"/>
    </source>
</evidence>
<evidence type="ECO:0000256" key="5">
    <source>
        <dbReference type="SAM" id="MobiDB-lite"/>
    </source>
</evidence>
<keyword evidence="6" id="KW-0732">Signal</keyword>
<evidence type="ECO:0000313" key="9">
    <source>
        <dbReference type="Proteomes" id="UP001597452"/>
    </source>
</evidence>
<dbReference type="Pfam" id="PF04069">
    <property type="entry name" value="OpuAC"/>
    <property type="match status" value="1"/>
</dbReference>
<keyword evidence="9" id="KW-1185">Reference proteome</keyword>
<dbReference type="PROSITE" id="PS51257">
    <property type="entry name" value="PROKAR_LIPOPROTEIN"/>
    <property type="match status" value="1"/>
</dbReference>
<organism evidence="8 9">
    <name type="scientific">Piscibacillus salipiscarius</name>
    <dbReference type="NCBI Taxonomy" id="299480"/>
    <lineage>
        <taxon>Bacteria</taxon>
        <taxon>Bacillati</taxon>
        <taxon>Bacillota</taxon>
        <taxon>Bacilli</taxon>
        <taxon>Bacillales</taxon>
        <taxon>Bacillaceae</taxon>
        <taxon>Piscibacillus</taxon>
    </lineage>
</organism>
<comment type="subcellular location">
    <subcellularLocation>
        <location evidence="1">Cell membrane</location>
    </subcellularLocation>
</comment>
<dbReference type="InterPro" id="IPR007210">
    <property type="entry name" value="ABC_Gly_betaine_transp_sub-bd"/>
</dbReference>
<dbReference type="PANTHER" id="PTHR47737">
    <property type="entry name" value="GLYCINE BETAINE/PROLINE BETAINE TRANSPORT SYSTEM PERMEASE PROTEIN PROW"/>
    <property type="match status" value="1"/>
</dbReference>